<proteinExistence type="inferred from homology"/>
<evidence type="ECO:0000313" key="8">
    <source>
        <dbReference type="EMBL" id="GAA3888449.1"/>
    </source>
</evidence>
<dbReference type="RefSeq" id="WP_345068679.1">
    <property type="nucleotide sequence ID" value="NZ_BAABCN010000012.1"/>
</dbReference>
<dbReference type="InterPro" id="IPR055487">
    <property type="entry name" value="DUF7059"/>
</dbReference>
<dbReference type="Pfam" id="PF25004">
    <property type="entry name" value="DUF7782"/>
    <property type="match status" value="1"/>
</dbReference>
<dbReference type="PANTHER" id="PTHR45875:SF1">
    <property type="entry name" value="METHYLTRANSFERASE N6AMT1"/>
    <property type="match status" value="1"/>
</dbReference>
<evidence type="ECO:0000259" key="6">
    <source>
        <dbReference type="Pfam" id="PF23186"/>
    </source>
</evidence>
<dbReference type="SUPFAM" id="SSF53335">
    <property type="entry name" value="S-adenosyl-L-methionine-dependent methyltransferases"/>
    <property type="match status" value="1"/>
</dbReference>
<dbReference type="Pfam" id="PF23186">
    <property type="entry name" value="DUF7059"/>
    <property type="match status" value="1"/>
</dbReference>
<feature type="domain" description="DUF7782" evidence="7">
    <location>
        <begin position="463"/>
        <end position="570"/>
    </location>
</feature>
<dbReference type="PROSITE" id="PS00092">
    <property type="entry name" value="N6_MTASE"/>
    <property type="match status" value="1"/>
</dbReference>
<keyword evidence="3" id="KW-0808">Transferase</keyword>
<evidence type="ECO:0000256" key="1">
    <source>
        <dbReference type="ARBA" id="ARBA00006149"/>
    </source>
</evidence>
<accession>A0ABP7KUM9</accession>
<dbReference type="EMBL" id="BAABCN010000012">
    <property type="protein sequence ID" value="GAA3888449.1"/>
    <property type="molecule type" value="Genomic_DNA"/>
</dbReference>
<dbReference type="Pfam" id="PF05175">
    <property type="entry name" value="MTS"/>
    <property type="match status" value="1"/>
</dbReference>
<evidence type="ECO:0000256" key="2">
    <source>
        <dbReference type="ARBA" id="ARBA00022603"/>
    </source>
</evidence>
<dbReference type="InterPro" id="IPR029063">
    <property type="entry name" value="SAM-dependent_MTases_sf"/>
</dbReference>
<dbReference type="CDD" id="cd02440">
    <property type="entry name" value="AdoMet_MTases"/>
    <property type="match status" value="1"/>
</dbReference>
<dbReference type="PANTHER" id="PTHR45875">
    <property type="entry name" value="METHYLTRANSFERASE N6AMT1"/>
    <property type="match status" value="1"/>
</dbReference>
<dbReference type="GO" id="GO:0032259">
    <property type="term" value="P:methylation"/>
    <property type="evidence" value="ECO:0007669"/>
    <property type="project" value="UniProtKB-KW"/>
</dbReference>
<evidence type="ECO:0000256" key="3">
    <source>
        <dbReference type="ARBA" id="ARBA00022679"/>
    </source>
</evidence>
<feature type="domain" description="Methyltransferase small" evidence="5">
    <location>
        <begin position="186"/>
        <end position="306"/>
    </location>
</feature>
<gene>
    <name evidence="8" type="ORF">GCM10022381_32930</name>
</gene>
<dbReference type="InterPro" id="IPR056684">
    <property type="entry name" value="DUF7782"/>
</dbReference>
<evidence type="ECO:0000313" key="9">
    <source>
        <dbReference type="Proteomes" id="UP001501803"/>
    </source>
</evidence>
<dbReference type="InterPro" id="IPR007848">
    <property type="entry name" value="Small_mtfrase_dom"/>
</dbReference>
<reference evidence="9" key="1">
    <citation type="journal article" date="2019" name="Int. J. Syst. Evol. Microbiol.">
        <title>The Global Catalogue of Microorganisms (GCM) 10K type strain sequencing project: providing services to taxonomists for standard genome sequencing and annotation.</title>
        <authorList>
            <consortium name="The Broad Institute Genomics Platform"/>
            <consortium name="The Broad Institute Genome Sequencing Center for Infectious Disease"/>
            <person name="Wu L."/>
            <person name="Ma J."/>
        </authorList>
    </citation>
    <scope>NUCLEOTIDE SEQUENCE [LARGE SCALE GENOMIC DNA]</scope>
    <source>
        <strain evidence="9">JCM 17021</strain>
    </source>
</reference>
<sequence length="574" mass="60260">MTSALIDQLRTDLASAHFSVSALTGLWGSAADAALHRNQRVPALRALAALREKLGREERSATLARLFVLGLPVPLNDLDAALPTLGIRGALELGLIGFVDQADSSAVSDTGASTDAVSSNPSTSATLVRPLLDLRPYSFIDGHGAGSWWIASDLGELALGHELGENHVLGVGGASLTLAGLMIPNPVDSALDLGTGCGIQAMHAARHATRVVATDISERALELAALNAELNDIRNIEFRLGSLFEPVAGERFDHIISNPPFVITPRTEGVPSYEYRDGGLVGDAIVEAVVTSAAAHLNPGGIAQLLGNWEYRTGSDTGRTASGATSGTSGDAFDRLRSWLDAPQSGDGAEELPLDAWFIEREAQGPTDYAETWIRDGGTRPDSADFDRLYGAWLDDFEARGVTQVGFGYMLLRAPVAAAATSVASDAGSALGRRAAPLRRLERLHDALGANAAGIGSHLAACLQAHDWQAATDDAQLAASHLTVAPDVTEERHYWPGQDDPTLMTLHQGGGFGRSVPLDTALAALIGACDGDLSVGAIIAALAQLLEADETDLRVELLPRVRELLDDGFLQVPA</sequence>
<comment type="similarity">
    <text evidence="1">Belongs to the eukaryotic/archaeal PrmC-related family.</text>
</comment>
<keyword evidence="9" id="KW-1185">Reference proteome</keyword>
<feature type="domain" description="DUF7059" evidence="6">
    <location>
        <begin position="16"/>
        <end position="97"/>
    </location>
</feature>
<keyword evidence="2 8" id="KW-0489">Methyltransferase</keyword>
<dbReference type="Proteomes" id="UP001501803">
    <property type="component" value="Unassembled WGS sequence"/>
</dbReference>
<dbReference type="GO" id="GO:0008168">
    <property type="term" value="F:methyltransferase activity"/>
    <property type="evidence" value="ECO:0007669"/>
    <property type="project" value="UniProtKB-KW"/>
</dbReference>
<dbReference type="Gene3D" id="3.40.50.150">
    <property type="entry name" value="Vaccinia Virus protein VP39"/>
    <property type="match status" value="1"/>
</dbReference>
<keyword evidence="4" id="KW-0949">S-adenosyl-L-methionine</keyword>
<dbReference type="InterPro" id="IPR002052">
    <property type="entry name" value="DNA_methylase_N6_adenine_CS"/>
</dbReference>
<protein>
    <submittedName>
        <fullName evidence="8">Methyltransferase</fullName>
    </submittedName>
</protein>
<comment type="caution">
    <text evidence="8">The sequence shown here is derived from an EMBL/GenBank/DDBJ whole genome shotgun (WGS) entry which is preliminary data.</text>
</comment>
<name>A0ABP7KUM9_9MICO</name>
<evidence type="ECO:0000259" key="7">
    <source>
        <dbReference type="Pfam" id="PF25004"/>
    </source>
</evidence>
<dbReference type="InterPro" id="IPR052190">
    <property type="entry name" value="Euk-Arch_PrmC-MTase"/>
</dbReference>
<evidence type="ECO:0000259" key="5">
    <source>
        <dbReference type="Pfam" id="PF05175"/>
    </source>
</evidence>
<evidence type="ECO:0000256" key="4">
    <source>
        <dbReference type="ARBA" id="ARBA00022691"/>
    </source>
</evidence>
<organism evidence="8 9">
    <name type="scientific">Leifsonia kafniensis</name>
    <dbReference type="NCBI Taxonomy" id="475957"/>
    <lineage>
        <taxon>Bacteria</taxon>
        <taxon>Bacillati</taxon>
        <taxon>Actinomycetota</taxon>
        <taxon>Actinomycetes</taxon>
        <taxon>Micrococcales</taxon>
        <taxon>Microbacteriaceae</taxon>
        <taxon>Leifsonia</taxon>
    </lineage>
</organism>